<sequence length="100" mass="11137">MTPILVRNSCAFPDRPLPRAKDGVPVPDVDAPHAQLDAEPGRNGSYPQTREFDADGNPVRNIDFTDHGRMRNHPNPHQRTWQSNPTVGKPQRALVALPLE</sequence>
<protein>
    <submittedName>
        <fullName evidence="2">Uncharacterized protein</fullName>
    </submittedName>
</protein>
<evidence type="ECO:0000313" key="2">
    <source>
        <dbReference type="EMBL" id="GAA5155838.1"/>
    </source>
</evidence>
<dbReference type="RefSeq" id="WP_143249944.1">
    <property type="nucleotide sequence ID" value="NZ_BAABIB010000032.1"/>
</dbReference>
<reference evidence="3" key="1">
    <citation type="journal article" date="2019" name="Int. J. Syst. Evol. Microbiol.">
        <title>The Global Catalogue of Microorganisms (GCM) 10K type strain sequencing project: providing services to taxonomists for standard genome sequencing and annotation.</title>
        <authorList>
            <consortium name="The Broad Institute Genomics Platform"/>
            <consortium name="The Broad Institute Genome Sequencing Center for Infectious Disease"/>
            <person name="Wu L."/>
            <person name="Ma J."/>
        </authorList>
    </citation>
    <scope>NUCLEOTIDE SEQUENCE [LARGE SCALE GENOMIC DNA]</scope>
    <source>
        <strain evidence="3">JCM 18054</strain>
    </source>
</reference>
<evidence type="ECO:0000313" key="3">
    <source>
        <dbReference type="Proteomes" id="UP001500192"/>
    </source>
</evidence>
<dbReference type="Proteomes" id="UP001500192">
    <property type="component" value="Unassembled WGS sequence"/>
</dbReference>
<comment type="caution">
    <text evidence="2">The sequence shown here is derived from an EMBL/GenBank/DDBJ whole genome shotgun (WGS) entry which is preliminary data.</text>
</comment>
<dbReference type="EMBL" id="BAABIB010000032">
    <property type="protein sequence ID" value="GAA5155838.1"/>
    <property type="molecule type" value="Genomic_DNA"/>
</dbReference>
<gene>
    <name evidence="2" type="ORF">GCM10023214_12110</name>
</gene>
<organism evidence="2 3">
    <name type="scientific">Amycolatopsis dongchuanensis</name>
    <dbReference type="NCBI Taxonomy" id="1070866"/>
    <lineage>
        <taxon>Bacteria</taxon>
        <taxon>Bacillati</taxon>
        <taxon>Actinomycetota</taxon>
        <taxon>Actinomycetes</taxon>
        <taxon>Pseudonocardiales</taxon>
        <taxon>Pseudonocardiaceae</taxon>
        <taxon>Amycolatopsis</taxon>
    </lineage>
</organism>
<proteinExistence type="predicted"/>
<feature type="region of interest" description="Disordered" evidence="1">
    <location>
        <begin position="1"/>
        <end position="90"/>
    </location>
</feature>
<accession>A0ABP9Q3P8</accession>
<feature type="compositionally biased region" description="Polar residues" evidence="1">
    <location>
        <begin position="77"/>
        <end position="86"/>
    </location>
</feature>
<name>A0ABP9Q3P8_9PSEU</name>
<keyword evidence="3" id="KW-1185">Reference proteome</keyword>
<evidence type="ECO:0000256" key="1">
    <source>
        <dbReference type="SAM" id="MobiDB-lite"/>
    </source>
</evidence>